<dbReference type="EMBL" id="CP016022">
    <property type="protein sequence ID" value="ANJ71553.1"/>
    <property type="molecule type" value="Genomic_DNA"/>
</dbReference>
<evidence type="ECO:0000259" key="1">
    <source>
        <dbReference type="Pfam" id="PF04536"/>
    </source>
</evidence>
<dbReference type="RefSeq" id="WP_064801951.1">
    <property type="nucleotide sequence ID" value="NZ_CP016022.1"/>
</dbReference>
<feature type="domain" description="TPM" evidence="1">
    <location>
        <begin position="28"/>
        <end position="135"/>
    </location>
</feature>
<dbReference type="PANTHER" id="PTHR30373">
    <property type="entry name" value="UPF0603 PROTEIN YGCG"/>
    <property type="match status" value="1"/>
</dbReference>
<dbReference type="OrthoDB" id="5683663at2"/>
<dbReference type="STRING" id="190721.ACS15_0730"/>
<protein>
    <recommendedName>
        <fullName evidence="1">TPM domain-containing protein</fullName>
    </recommendedName>
</protein>
<sequence length="174" mass="19192">MASQTRHHRGARRALTHLLTTSSHAKRAFPPAELQKLEAAVREGEQRHRGEVRVVIESSLPVRDAWAGVTPRHRARTLFGLLEVWNTREHVGVLLYINLADHAVEILADHGIAAKVDAHAWRAACETITRGFAQRVTMAPVLEALAQINDLLASHAPADGTPRANELSDRPLVL</sequence>
<dbReference type="Gene3D" id="3.10.310.50">
    <property type="match status" value="1"/>
</dbReference>
<proteinExistence type="predicted"/>
<dbReference type="Pfam" id="PF04536">
    <property type="entry name" value="TPM_phosphatase"/>
    <property type="match status" value="1"/>
</dbReference>
<dbReference type="PANTHER" id="PTHR30373:SF8">
    <property type="entry name" value="BLL7265 PROTEIN"/>
    <property type="match status" value="1"/>
</dbReference>
<evidence type="ECO:0000313" key="3">
    <source>
        <dbReference type="Proteomes" id="UP000078572"/>
    </source>
</evidence>
<dbReference type="Proteomes" id="UP000078572">
    <property type="component" value="Chromosome 1"/>
</dbReference>
<evidence type="ECO:0000313" key="2">
    <source>
        <dbReference type="EMBL" id="ANJ71553.1"/>
    </source>
</evidence>
<reference evidence="3" key="1">
    <citation type="submission" date="2016-06" db="EMBL/GenBank/DDBJ databases">
        <authorList>
            <person name="Xu Y."/>
            <person name="Nagy A."/>
            <person name="Yan X."/>
            <person name="Kim S.W."/>
            <person name="Haley B."/>
            <person name="Liu N.T."/>
            <person name="Nou X."/>
        </authorList>
    </citation>
    <scope>NUCLEOTIDE SEQUENCE [LARGE SCALE GENOMIC DNA]</scope>
    <source>
        <strain evidence="3">ATCC 49129</strain>
    </source>
</reference>
<organism evidence="2 3">
    <name type="scientific">Ralstonia insidiosa</name>
    <dbReference type="NCBI Taxonomy" id="190721"/>
    <lineage>
        <taxon>Bacteria</taxon>
        <taxon>Pseudomonadati</taxon>
        <taxon>Pseudomonadota</taxon>
        <taxon>Betaproteobacteria</taxon>
        <taxon>Burkholderiales</taxon>
        <taxon>Burkholderiaceae</taxon>
        <taxon>Ralstonia</taxon>
    </lineage>
</organism>
<dbReference type="AlphaFoldDB" id="A0A191ZTX2"/>
<name>A0A191ZTX2_9RALS</name>
<dbReference type="GeneID" id="61525026"/>
<dbReference type="InterPro" id="IPR007621">
    <property type="entry name" value="TPM_dom"/>
</dbReference>
<accession>A0A191ZTX2</accession>
<keyword evidence="3" id="KW-1185">Reference proteome</keyword>
<gene>
    <name evidence="2" type="ORF">A9Y76_03250</name>
</gene>